<gene>
    <name evidence="2" type="ORF">BD289DRAFT_75536</name>
</gene>
<protein>
    <submittedName>
        <fullName evidence="2">Uncharacterized protein</fullName>
    </submittedName>
</protein>
<evidence type="ECO:0000256" key="1">
    <source>
        <dbReference type="SAM" id="MobiDB-lite"/>
    </source>
</evidence>
<feature type="compositionally biased region" description="Low complexity" evidence="1">
    <location>
        <begin position="78"/>
        <end position="99"/>
    </location>
</feature>
<dbReference type="InParanoid" id="A0A2T2ZZL4"/>
<dbReference type="EMBL" id="KZ678541">
    <property type="protein sequence ID" value="PSR80143.1"/>
    <property type="molecule type" value="Genomic_DNA"/>
</dbReference>
<evidence type="ECO:0000313" key="3">
    <source>
        <dbReference type="Proteomes" id="UP000241462"/>
    </source>
</evidence>
<name>A0A2T2ZZL4_9PEZI</name>
<feature type="compositionally biased region" description="Basic residues" evidence="1">
    <location>
        <begin position="49"/>
        <end position="64"/>
    </location>
</feature>
<feature type="region of interest" description="Disordered" evidence="1">
    <location>
        <begin position="45"/>
        <end position="145"/>
    </location>
</feature>
<proteinExistence type="predicted"/>
<organism evidence="2 3">
    <name type="scientific">Coniella lustricola</name>
    <dbReference type="NCBI Taxonomy" id="2025994"/>
    <lineage>
        <taxon>Eukaryota</taxon>
        <taxon>Fungi</taxon>
        <taxon>Dikarya</taxon>
        <taxon>Ascomycota</taxon>
        <taxon>Pezizomycotina</taxon>
        <taxon>Sordariomycetes</taxon>
        <taxon>Sordariomycetidae</taxon>
        <taxon>Diaporthales</taxon>
        <taxon>Schizoparmaceae</taxon>
        <taxon>Coniella</taxon>
    </lineage>
</organism>
<dbReference type="AlphaFoldDB" id="A0A2T2ZZL4"/>
<sequence>MAVFKLASTQQAVLRILAAAASASQGSSEDIFPILEKTDKVKGPDGCKLRKVPRGPQRCGHRLPHVGARIRLETRPVSSSSSSSSLSSSCTLTSSHTSHGPPLSSLLGEQEVGEPSGERVGRYFRREQARPAVRASAGAQGLAVA</sequence>
<accession>A0A2T2ZZL4</accession>
<keyword evidence="3" id="KW-1185">Reference proteome</keyword>
<evidence type="ECO:0000313" key="2">
    <source>
        <dbReference type="EMBL" id="PSR80143.1"/>
    </source>
</evidence>
<dbReference type="Proteomes" id="UP000241462">
    <property type="component" value="Unassembled WGS sequence"/>
</dbReference>
<feature type="compositionally biased region" description="Basic and acidic residues" evidence="1">
    <location>
        <begin position="116"/>
        <end position="129"/>
    </location>
</feature>
<reference evidence="2 3" key="1">
    <citation type="journal article" date="2018" name="Mycol. Prog.">
        <title>Coniella lustricola, a new species from submerged detritus.</title>
        <authorList>
            <person name="Raudabaugh D.B."/>
            <person name="Iturriaga T."/>
            <person name="Carver A."/>
            <person name="Mondo S."/>
            <person name="Pangilinan J."/>
            <person name="Lipzen A."/>
            <person name="He G."/>
            <person name="Amirebrahimi M."/>
            <person name="Grigoriev I.V."/>
            <person name="Miller A.N."/>
        </authorList>
    </citation>
    <scope>NUCLEOTIDE SEQUENCE [LARGE SCALE GENOMIC DNA]</scope>
    <source>
        <strain evidence="2 3">B22-T-1</strain>
    </source>
</reference>